<reference evidence="3 4" key="1">
    <citation type="journal article" date="2016" name="Mol. Biol. Evol.">
        <title>Comparative Genomics of Early-Diverging Mushroom-Forming Fungi Provides Insights into the Origins of Lignocellulose Decay Capabilities.</title>
        <authorList>
            <person name="Nagy L.G."/>
            <person name="Riley R."/>
            <person name="Tritt A."/>
            <person name="Adam C."/>
            <person name="Daum C."/>
            <person name="Floudas D."/>
            <person name="Sun H."/>
            <person name="Yadav J.S."/>
            <person name="Pangilinan J."/>
            <person name="Larsson K.H."/>
            <person name="Matsuura K."/>
            <person name="Barry K."/>
            <person name="Labutti K."/>
            <person name="Kuo R."/>
            <person name="Ohm R.A."/>
            <person name="Bhattacharya S.S."/>
            <person name="Shirouzu T."/>
            <person name="Yoshinaga Y."/>
            <person name="Martin F.M."/>
            <person name="Grigoriev I.V."/>
            <person name="Hibbett D.S."/>
        </authorList>
    </citation>
    <scope>NUCLEOTIDE SEQUENCE [LARGE SCALE GENOMIC DNA]</scope>
    <source>
        <strain evidence="3 4">HHB12029</strain>
    </source>
</reference>
<proteinExistence type="predicted"/>
<dbReference type="EMBL" id="KV426197">
    <property type="protein sequence ID" value="KZV85168.1"/>
    <property type="molecule type" value="Genomic_DNA"/>
</dbReference>
<dbReference type="AlphaFoldDB" id="A0A165DR85"/>
<dbReference type="Proteomes" id="UP000077266">
    <property type="component" value="Unassembled WGS sequence"/>
</dbReference>
<evidence type="ECO:0000313" key="3">
    <source>
        <dbReference type="EMBL" id="KZV85168.1"/>
    </source>
</evidence>
<protein>
    <recommendedName>
        <fullName evidence="2">Vint domain-containing protein</fullName>
    </recommendedName>
</protein>
<evidence type="ECO:0000259" key="2">
    <source>
        <dbReference type="Pfam" id="PF14623"/>
    </source>
</evidence>
<evidence type="ECO:0000256" key="1">
    <source>
        <dbReference type="SAM" id="MobiDB-lite"/>
    </source>
</evidence>
<evidence type="ECO:0000313" key="4">
    <source>
        <dbReference type="Proteomes" id="UP000077266"/>
    </source>
</evidence>
<dbReference type="InParanoid" id="A0A165DR85"/>
<keyword evidence="4" id="KW-1185">Reference proteome</keyword>
<feature type="region of interest" description="Disordered" evidence="1">
    <location>
        <begin position="88"/>
        <end position="115"/>
    </location>
</feature>
<name>A0A165DR85_EXIGL</name>
<dbReference type="InterPro" id="IPR039510">
    <property type="entry name" value="Vint_dom"/>
</dbReference>
<gene>
    <name evidence="3" type="ORF">EXIGLDRAFT_775817</name>
</gene>
<dbReference type="Pfam" id="PF14623">
    <property type="entry name" value="Vint"/>
    <property type="match status" value="1"/>
</dbReference>
<feature type="compositionally biased region" description="Polar residues" evidence="1">
    <location>
        <begin position="90"/>
        <end position="112"/>
    </location>
</feature>
<sequence>MHILRAVYGVGGSDAVKDKIARAELFIAADGSYVERTNAHVGRDLNRHYDALLGVRKCPFMDSPYDITAVGVHGTNLFRTSRRIGAADIVQNSPRTPTSPSNRRTQARSSKGINHARADRTATFHYRAVCASRLGHPVRLAGGRDWVFPVDAVPEQNLPCDAVYSILLECEDGNTDAHAIRVNGVDVIALGHGVRTVILDHDFFAAYDSIMRSIAGLTDADDDSGVVHSLGVVRGGAEGRVQGFVPMHKATPPPAWLVVSDTIAV</sequence>
<accession>A0A165DR85</accession>
<feature type="domain" description="Vint" evidence="2">
    <location>
        <begin position="136"/>
        <end position="243"/>
    </location>
</feature>
<dbReference type="OrthoDB" id="10254377at2759"/>
<organism evidence="3 4">
    <name type="scientific">Exidia glandulosa HHB12029</name>
    <dbReference type="NCBI Taxonomy" id="1314781"/>
    <lineage>
        <taxon>Eukaryota</taxon>
        <taxon>Fungi</taxon>
        <taxon>Dikarya</taxon>
        <taxon>Basidiomycota</taxon>
        <taxon>Agaricomycotina</taxon>
        <taxon>Agaricomycetes</taxon>
        <taxon>Auriculariales</taxon>
        <taxon>Exidiaceae</taxon>
        <taxon>Exidia</taxon>
    </lineage>
</organism>